<keyword evidence="3" id="KW-1185">Reference proteome</keyword>
<evidence type="ECO:0000313" key="3">
    <source>
        <dbReference type="Proteomes" id="UP000664554"/>
    </source>
</evidence>
<protein>
    <submittedName>
        <fullName evidence="2">DUF262 domain-containing protein</fullName>
    </submittedName>
</protein>
<comment type="caution">
    <text evidence="2">The sequence shown here is derived from an EMBL/GenBank/DDBJ whole genome shotgun (WGS) entry which is preliminary data.</text>
</comment>
<dbReference type="Pfam" id="PF03235">
    <property type="entry name" value="GmrSD_N"/>
    <property type="match status" value="1"/>
</dbReference>
<gene>
    <name evidence="2" type="ORF">J3492_05235</name>
</gene>
<feature type="domain" description="GmrSD restriction endonucleases N-terminal" evidence="1">
    <location>
        <begin position="12"/>
        <end position="250"/>
    </location>
</feature>
<accession>A0ABS3NMI1</accession>
<evidence type="ECO:0000259" key="1">
    <source>
        <dbReference type="Pfam" id="PF03235"/>
    </source>
</evidence>
<sequence length="330" mass="38675">MDMQPNETSIKLLFNSGSQFSIPRFQRDYSWNKKHYQEFIDDMLNCLIFKDNELKNQSYFLGTMLFIGDFVDKNNADKYIHVVDGQQRLTTITILFSALSDRFKEIGEDVLSKQLFKYIVDKDDDGVDYKVLDSKTHYPYFSYFIQDIEKNVTQEAESEEEELIKESFNYLYSRLDLNNLKSHLKKNIGSDKIDQIEYVDILKSLRDQILGTVFIAIATPDKENANMIFEILNAKGKKLSHVDLIKNKIFEIVDKEIPADYADIKWTNVKEILTSGKETVGLTTYYRHFWISKYKKSTGTKLYDDFLTKITPKNDARYSQFTIKEIQPIS</sequence>
<organism evidence="2 3">
    <name type="scientific">Psychrobacter coccoides</name>
    <dbReference type="NCBI Taxonomy" id="2818440"/>
    <lineage>
        <taxon>Bacteria</taxon>
        <taxon>Pseudomonadati</taxon>
        <taxon>Pseudomonadota</taxon>
        <taxon>Gammaproteobacteria</taxon>
        <taxon>Moraxellales</taxon>
        <taxon>Moraxellaceae</taxon>
        <taxon>Psychrobacter</taxon>
    </lineage>
</organism>
<evidence type="ECO:0000313" key="2">
    <source>
        <dbReference type="EMBL" id="MBO1530614.1"/>
    </source>
</evidence>
<dbReference type="EMBL" id="JAGBKM010000006">
    <property type="protein sequence ID" value="MBO1530614.1"/>
    <property type="molecule type" value="Genomic_DNA"/>
</dbReference>
<name>A0ABS3NMI1_9GAMM</name>
<dbReference type="InterPro" id="IPR004919">
    <property type="entry name" value="GmrSD_N"/>
</dbReference>
<dbReference type="PANTHER" id="PTHR35149:SF2">
    <property type="entry name" value="DUF262 DOMAIN-CONTAINING PROTEIN"/>
    <property type="match status" value="1"/>
</dbReference>
<reference evidence="2 3" key="1">
    <citation type="submission" date="2021-03" db="EMBL/GenBank/DDBJ databases">
        <authorList>
            <person name="Shang D.-D."/>
            <person name="Du Z.-J."/>
            <person name="Chen G.-J."/>
        </authorList>
    </citation>
    <scope>NUCLEOTIDE SEQUENCE [LARGE SCALE GENOMIC DNA]</scope>
    <source>
        <strain evidence="2 3">F1192</strain>
    </source>
</reference>
<proteinExistence type="predicted"/>
<dbReference type="RefSeq" id="WP_207990612.1">
    <property type="nucleotide sequence ID" value="NZ_JAGBKM010000006.1"/>
</dbReference>
<dbReference type="Proteomes" id="UP000664554">
    <property type="component" value="Unassembled WGS sequence"/>
</dbReference>
<dbReference type="PANTHER" id="PTHR35149">
    <property type="entry name" value="SLL5132 PROTEIN"/>
    <property type="match status" value="1"/>
</dbReference>